<keyword evidence="1 2" id="KW-0819">tRNA processing</keyword>
<keyword evidence="2" id="KW-0547">Nucleotide-binding</keyword>
<dbReference type="HAMAP" id="MF_01539">
    <property type="entry name" value="TmcAL"/>
    <property type="match status" value="1"/>
</dbReference>
<dbReference type="AlphaFoldDB" id="A0A1G5RSG6"/>
<keyword evidence="2" id="KW-0067">ATP-binding</keyword>
<dbReference type="GO" id="GO:0005524">
    <property type="term" value="F:ATP binding"/>
    <property type="evidence" value="ECO:0007669"/>
    <property type="project" value="UniProtKB-KW"/>
</dbReference>
<dbReference type="Gene3D" id="3.40.50.620">
    <property type="entry name" value="HUPs"/>
    <property type="match status" value="1"/>
</dbReference>
<dbReference type="NCBIfam" id="NF010191">
    <property type="entry name" value="PRK13670.1"/>
    <property type="match status" value="1"/>
</dbReference>
<dbReference type="Proteomes" id="UP000199208">
    <property type="component" value="Unassembled WGS sequence"/>
</dbReference>
<comment type="caution">
    <text evidence="2">Lacks conserved residue(s) required for the propagation of feature annotation.</text>
</comment>
<dbReference type="GO" id="GO:0016740">
    <property type="term" value="F:transferase activity"/>
    <property type="evidence" value="ECO:0007669"/>
    <property type="project" value="UniProtKB-KW"/>
</dbReference>
<name>A0A1G5RSG6_9FIRM</name>
<feature type="binding site" evidence="2">
    <location>
        <position position="184"/>
    </location>
    <ligand>
        <name>ATP</name>
        <dbReference type="ChEBI" id="CHEBI:30616"/>
    </ligand>
</feature>
<evidence type="ECO:0000313" key="4">
    <source>
        <dbReference type="Proteomes" id="UP000199208"/>
    </source>
</evidence>
<comment type="subcellular location">
    <subcellularLocation>
        <location evidence="2">Cytoplasm</location>
    </subcellularLocation>
</comment>
<dbReference type="InterPro" id="IPR008513">
    <property type="entry name" value="tRNA(Met)_cyd_acetate_ligase"/>
</dbReference>
<dbReference type="OrthoDB" id="9769796at2"/>
<keyword evidence="2" id="KW-0694">RNA-binding</keyword>
<sequence>MSDQIVGMITEYNPFHLGHKYHISETKRLLNADAVVAVMSGSFVQRGEPALLDKWVRAAAAVSGGVDLVIELPTLFAVSSAEYFATAGVHLLNQLGFVKQLSFGSESGSLDNLKNAVTTLSHLDAKWLKARNANPELSYPALKAKLMKAEGLGAAETPNDILGIEYLKAINALDAALIPFTVKRAGHDYHDLTLEEARPETAFSSASAIRNALLSGLPPETMAKAVPTQTLDALIAAEHQYPSSRKRFDLLRYRLLLHTPQSLSQIHDMEDGLPERILAAAVTSQDYEALVTAIKSKRHTRSRIERVLSKILLDIPFSLLGKNREQLPNYLRVLAFNDRGRELLKRAKKTAGVPVLTNVKPKDLNDPLFGSQLQFDLRATALRAMLCGQAPAVSDFTQAPVYLR</sequence>
<proteinExistence type="inferred from homology"/>
<dbReference type="Pfam" id="PF05636">
    <property type="entry name" value="HIGH_NTase1"/>
    <property type="match status" value="1"/>
</dbReference>
<accession>A0A1G5RSG6</accession>
<feature type="binding site" evidence="2">
    <location>
        <begin position="9"/>
        <end position="22"/>
    </location>
    <ligand>
        <name>ATP</name>
        <dbReference type="ChEBI" id="CHEBI:30616"/>
    </ligand>
</feature>
<reference evidence="3 4" key="1">
    <citation type="submission" date="2016-10" db="EMBL/GenBank/DDBJ databases">
        <authorList>
            <person name="de Groot N.N."/>
        </authorList>
    </citation>
    <scope>NUCLEOTIDE SEQUENCE [LARGE SCALE GENOMIC DNA]</scope>
    <source>
        <strain evidence="3 4">DSM 2784</strain>
    </source>
</reference>
<evidence type="ECO:0000256" key="2">
    <source>
        <dbReference type="HAMAP-Rule" id="MF_01539"/>
    </source>
</evidence>
<dbReference type="RefSeq" id="WP_092589289.1">
    <property type="nucleotide sequence ID" value="NZ_FMWL01000002.1"/>
</dbReference>
<keyword evidence="4" id="KW-1185">Reference proteome</keyword>
<keyword evidence="2" id="KW-0963">Cytoplasm</keyword>
<dbReference type="GO" id="GO:0000049">
    <property type="term" value="F:tRNA binding"/>
    <property type="evidence" value="ECO:0007669"/>
    <property type="project" value="UniProtKB-KW"/>
</dbReference>
<gene>
    <name evidence="2" type="primary">tmcAL</name>
    <name evidence="3" type="ORF">SAMN03080599_00481</name>
</gene>
<comment type="similarity">
    <text evidence="2">Belongs to the TmcAL family.</text>
</comment>
<evidence type="ECO:0000256" key="1">
    <source>
        <dbReference type="ARBA" id="ARBA00022694"/>
    </source>
</evidence>
<dbReference type="EMBL" id="FMWL01000002">
    <property type="protein sequence ID" value="SCZ76936.1"/>
    <property type="molecule type" value="Genomic_DNA"/>
</dbReference>
<dbReference type="SUPFAM" id="SSF52374">
    <property type="entry name" value="Nucleotidylyl transferase"/>
    <property type="match status" value="1"/>
</dbReference>
<dbReference type="GO" id="GO:0005737">
    <property type="term" value="C:cytoplasm"/>
    <property type="evidence" value="ECO:0007669"/>
    <property type="project" value="UniProtKB-SubCell"/>
</dbReference>
<protein>
    <recommendedName>
        <fullName evidence="2">tRNA(Met) cytidine acetate ligase</fullName>
        <ecNumber evidence="2">6.3.4.-</ecNumber>
    </recommendedName>
</protein>
<evidence type="ECO:0000313" key="3">
    <source>
        <dbReference type="EMBL" id="SCZ76936.1"/>
    </source>
</evidence>
<dbReference type="EC" id="6.3.4.-" evidence="2"/>
<feature type="binding site" evidence="2">
    <location>
        <position position="159"/>
    </location>
    <ligand>
        <name>ATP</name>
        <dbReference type="ChEBI" id="CHEBI:30616"/>
    </ligand>
</feature>
<dbReference type="STRING" id="1120920.SAMN03080599_00481"/>
<feature type="binding site" evidence="2">
    <location>
        <position position="104"/>
    </location>
    <ligand>
        <name>ATP</name>
        <dbReference type="ChEBI" id="CHEBI:30616"/>
    </ligand>
</feature>
<keyword evidence="2" id="KW-0436">Ligase</keyword>
<dbReference type="GO" id="GO:0006400">
    <property type="term" value="P:tRNA modification"/>
    <property type="evidence" value="ECO:0007669"/>
    <property type="project" value="UniProtKB-UniRule"/>
</dbReference>
<organism evidence="3 4">
    <name type="scientific">Acidaminobacter hydrogenoformans DSM 2784</name>
    <dbReference type="NCBI Taxonomy" id="1120920"/>
    <lineage>
        <taxon>Bacteria</taxon>
        <taxon>Bacillati</taxon>
        <taxon>Bacillota</taxon>
        <taxon>Clostridia</taxon>
        <taxon>Peptostreptococcales</taxon>
        <taxon>Acidaminobacteraceae</taxon>
        <taxon>Acidaminobacter</taxon>
    </lineage>
</organism>
<comment type="catalytic activity">
    <reaction evidence="2">
        <text>cytidine(34) in elongator tRNA(Met) + acetate + ATP = N(4)-acetylcytidine(34) in elongator tRNA(Met) + AMP + diphosphate</text>
        <dbReference type="Rhea" id="RHEA:58144"/>
        <dbReference type="Rhea" id="RHEA-COMP:10693"/>
        <dbReference type="Rhea" id="RHEA-COMP:10694"/>
        <dbReference type="ChEBI" id="CHEBI:30089"/>
        <dbReference type="ChEBI" id="CHEBI:30616"/>
        <dbReference type="ChEBI" id="CHEBI:33019"/>
        <dbReference type="ChEBI" id="CHEBI:74900"/>
        <dbReference type="ChEBI" id="CHEBI:82748"/>
        <dbReference type="ChEBI" id="CHEBI:456215"/>
    </reaction>
</comment>
<keyword evidence="3" id="KW-0808">Transferase</keyword>
<comment type="function">
    <text evidence="2">Catalyzes the formation of N(4)-acetylcytidine (ac(4)C) at the wobble position of elongator tRNA(Met), using acetate and ATP as substrates. First activates an acetate ion to form acetyladenylate (Ac-AMP) and then transfers the acetyl group to tRNA to form ac(4)C34.</text>
</comment>
<dbReference type="GO" id="GO:0016879">
    <property type="term" value="F:ligase activity, forming carbon-nitrogen bonds"/>
    <property type="evidence" value="ECO:0007669"/>
    <property type="project" value="UniProtKB-UniRule"/>
</dbReference>
<dbReference type="PANTHER" id="PTHR37825:SF1">
    <property type="entry name" value="TRNA(MET) CYTIDINE ACETATE LIGASE"/>
    <property type="match status" value="1"/>
</dbReference>
<dbReference type="PANTHER" id="PTHR37825">
    <property type="entry name" value="TRNA(MET) CYTIDINE ACETATE LIGASE"/>
    <property type="match status" value="1"/>
</dbReference>
<keyword evidence="2" id="KW-0820">tRNA-binding</keyword>
<dbReference type="InterPro" id="IPR014729">
    <property type="entry name" value="Rossmann-like_a/b/a_fold"/>
</dbReference>